<dbReference type="RefSeq" id="WP_307692665.1">
    <property type="nucleotide sequence ID" value="NZ_JAUSRO010000024.1"/>
</dbReference>
<organism evidence="2 3">
    <name type="scientific">Variovorax ginsengisoli</name>
    <dbReference type="NCBI Taxonomy" id="363844"/>
    <lineage>
        <taxon>Bacteria</taxon>
        <taxon>Pseudomonadati</taxon>
        <taxon>Pseudomonadota</taxon>
        <taxon>Betaproteobacteria</taxon>
        <taxon>Burkholderiales</taxon>
        <taxon>Comamonadaceae</taxon>
        <taxon>Variovorax</taxon>
    </lineage>
</organism>
<reference evidence="2 3" key="1">
    <citation type="submission" date="2023-07" db="EMBL/GenBank/DDBJ databases">
        <title>Sorghum-associated microbial communities from plants grown in Nebraska, USA.</title>
        <authorList>
            <person name="Schachtman D."/>
        </authorList>
    </citation>
    <scope>NUCLEOTIDE SEQUENCE [LARGE SCALE GENOMIC DNA]</scope>
    <source>
        <strain evidence="2 3">DS1607</strain>
    </source>
</reference>
<feature type="chain" id="PRO_5046038590" description="Lipoprotein" evidence="1">
    <location>
        <begin position="28"/>
        <end position="122"/>
    </location>
</feature>
<gene>
    <name evidence="2" type="ORF">J2W36_005215</name>
</gene>
<keyword evidence="3" id="KW-1185">Reference proteome</keyword>
<proteinExistence type="predicted"/>
<protein>
    <recommendedName>
        <fullName evidence="4">Lipoprotein</fullName>
    </recommendedName>
</protein>
<dbReference type="PROSITE" id="PS51257">
    <property type="entry name" value="PROKAR_LIPOPROTEIN"/>
    <property type="match status" value="1"/>
</dbReference>
<feature type="signal peptide" evidence="1">
    <location>
        <begin position="1"/>
        <end position="27"/>
    </location>
</feature>
<keyword evidence="1" id="KW-0732">Signal</keyword>
<evidence type="ECO:0000256" key="1">
    <source>
        <dbReference type="SAM" id="SignalP"/>
    </source>
</evidence>
<evidence type="ECO:0000313" key="2">
    <source>
        <dbReference type="EMBL" id="MDP9902934.1"/>
    </source>
</evidence>
<sequence length="122" mass="12479">MAQAFSRRCAFVGASLLSLLAGCASMAVTDDAIEQKTAFALGVPKGSFTISDRVNEGMQTNYSVRTNTGKQYSCYVTGTISTVGRVVSDAVCNGASRSGGPAPKPAASETSCNALLKAAGRC</sequence>
<dbReference type="Proteomes" id="UP001226867">
    <property type="component" value="Unassembled WGS sequence"/>
</dbReference>
<name>A0ABT9SEY7_9BURK</name>
<comment type="caution">
    <text evidence="2">The sequence shown here is derived from an EMBL/GenBank/DDBJ whole genome shotgun (WGS) entry which is preliminary data.</text>
</comment>
<evidence type="ECO:0008006" key="4">
    <source>
        <dbReference type="Google" id="ProtNLM"/>
    </source>
</evidence>
<dbReference type="EMBL" id="JAUSRO010000024">
    <property type="protein sequence ID" value="MDP9902934.1"/>
    <property type="molecule type" value="Genomic_DNA"/>
</dbReference>
<evidence type="ECO:0000313" key="3">
    <source>
        <dbReference type="Proteomes" id="UP001226867"/>
    </source>
</evidence>
<accession>A0ABT9SEY7</accession>